<accession>A0A4R2M324</accession>
<dbReference type="EMBL" id="SLXB01000023">
    <property type="protein sequence ID" value="TCO88945.1"/>
    <property type="molecule type" value="Genomic_DNA"/>
</dbReference>
<comment type="caution">
    <text evidence="1">The sequence shown here is derived from an EMBL/GenBank/DDBJ whole genome shotgun (WGS) entry which is preliminary data.</text>
</comment>
<dbReference type="Proteomes" id="UP000295600">
    <property type="component" value="Unassembled WGS sequence"/>
</dbReference>
<dbReference type="AlphaFoldDB" id="A0A4R2M324"/>
<evidence type="ECO:0000313" key="1">
    <source>
        <dbReference type="EMBL" id="TCO88945.1"/>
    </source>
</evidence>
<sequence>MFKEGAFFRASGTLSLQLPVLLPCVEAGASLAHGWAELVVPQDTGMGIVFPQSAQQIHQGAFLGIGACVGRMSVFIKTAFVADAEALVVPAGGVGADLVGEA</sequence>
<name>A0A4R2M324_9BACE</name>
<organism evidence="1 2">
    <name type="scientific">Prevotella heparinolytica</name>
    <dbReference type="NCBI Taxonomy" id="28113"/>
    <lineage>
        <taxon>Bacteria</taxon>
        <taxon>Pseudomonadati</taxon>
        <taxon>Bacteroidota</taxon>
        <taxon>Bacteroidia</taxon>
        <taxon>Bacteroidales</taxon>
        <taxon>Bacteroidaceae</taxon>
        <taxon>Bacteroides</taxon>
    </lineage>
</organism>
<evidence type="ECO:0000313" key="2">
    <source>
        <dbReference type="Proteomes" id="UP000295600"/>
    </source>
</evidence>
<reference evidence="1 2" key="1">
    <citation type="submission" date="2019-03" db="EMBL/GenBank/DDBJ databases">
        <title>Genomic Encyclopedia of Type Strains, Phase IV (KMG-IV): sequencing the most valuable type-strain genomes for metagenomic binning, comparative biology and taxonomic classification.</title>
        <authorList>
            <person name="Goeker M."/>
        </authorList>
    </citation>
    <scope>NUCLEOTIDE SEQUENCE [LARGE SCALE GENOMIC DNA]</scope>
    <source>
        <strain evidence="1 2">DSM 23917</strain>
    </source>
</reference>
<protein>
    <submittedName>
        <fullName evidence="1">Uncharacterized protein</fullName>
    </submittedName>
</protein>
<gene>
    <name evidence="1" type="ORF">EV202_12353</name>
</gene>
<proteinExistence type="predicted"/>